<name>A0ABQ7N1H2_BRACM</name>
<dbReference type="InterPro" id="IPR002156">
    <property type="entry name" value="RNaseH_domain"/>
</dbReference>
<proteinExistence type="predicted"/>
<evidence type="ECO:0000256" key="1">
    <source>
        <dbReference type="SAM" id="Phobius"/>
    </source>
</evidence>
<feature type="domain" description="RNase H type-1" evidence="2">
    <location>
        <begin position="20"/>
        <end position="101"/>
    </location>
</feature>
<evidence type="ECO:0000313" key="3">
    <source>
        <dbReference type="EMBL" id="KAG5404772.1"/>
    </source>
</evidence>
<comment type="caution">
    <text evidence="3">The sequence shown here is derived from an EMBL/GenBank/DDBJ whole genome shotgun (WGS) entry which is preliminary data.</text>
</comment>
<reference evidence="3 4" key="1">
    <citation type="submission" date="2021-03" db="EMBL/GenBank/DDBJ databases">
        <authorList>
            <person name="King G.J."/>
            <person name="Bancroft I."/>
            <person name="Baten A."/>
            <person name="Bloomfield J."/>
            <person name="Borpatragohain P."/>
            <person name="He Z."/>
            <person name="Irish N."/>
            <person name="Irwin J."/>
            <person name="Liu K."/>
            <person name="Mauleon R.P."/>
            <person name="Moore J."/>
            <person name="Morris R."/>
            <person name="Ostergaard L."/>
            <person name="Wang B."/>
            <person name="Wells R."/>
        </authorList>
    </citation>
    <scope>NUCLEOTIDE SEQUENCE [LARGE SCALE GENOMIC DNA]</scope>
    <source>
        <strain evidence="3">R-o-18</strain>
        <tissue evidence="3">Leaf</tissue>
    </source>
</reference>
<keyword evidence="4" id="KW-1185">Reference proteome</keyword>
<keyword evidence="1" id="KW-0812">Transmembrane</keyword>
<dbReference type="EMBL" id="JADBGQ010000003">
    <property type="protein sequence ID" value="KAG5404772.1"/>
    <property type="molecule type" value="Genomic_DNA"/>
</dbReference>
<evidence type="ECO:0000313" key="4">
    <source>
        <dbReference type="Proteomes" id="UP000823674"/>
    </source>
</evidence>
<dbReference type="Proteomes" id="UP000823674">
    <property type="component" value="Chromosome A03"/>
</dbReference>
<organism evidence="3 4">
    <name type="scientific">Brassica rapa subsp. trilocularis</name>
    <dbReference type="NCBI Taxonomy" id="1813537"/>
    <lineage>
        <taxon>Eukaryota</taxon>
        <taxon>Viridiplantae</taxon>
        <taxon>Streptophyta</taxon>
        <taxon>Embryophyta</taxon>
        <taxon>Tracheophyta</taxon>
        <taxon>Spermatophyta</taxon>
        <taxon>Magnoliopsida</taxon>
        <taxon>eudicotyledons</taxon>
        <taxon>Gunneridae</taxon>
        <taxon>Pentapetalae</taxon>
        <taxon>rosids</taxon>
        <taxon>malvids</taxon>
        <taxon>Brassicales</taxon>
        <taxon>Brassicaceae</taxon>
        <taxon>Brassiceae</taxon>
        <taxon>Brassica</taxon>
    </lineage>
</organism>
<gene>
    <name evidence="3" type="primary">A03g503400.1_BraROA</name>
    <name evidence="3" type="ORF">IGI04_010891</name>
</gene>
<keyword evidence="1" id="KW-0472">Membrane</keyword>
<protein>
    <recommendedName>
        <fullName evidence="2">RNase H type-1 domain-containing protein</fullName>
    </recommendedName>
</protein>
<sequence>MLIAEDGKLVVKSHFNQIRSDAAWKKEINASGLAWSFYDTSGERFNSHSETITFMISSLVAEGLAISAEMEHVIALKLRIVVFKSDSMLLVSAIVDDSSFSEIHGIFSDLIFAIYLYLLSLCPFGLVSENTLC</sequence>
<dbReference type="Pfam" id="PF13456">
    <property type="entry name" value="RVT_3"/>
    <property type="match status" value="1"/>
</dbReference>
<evidence type="ECO:0000259" key="2">
    <source>
        <dbReference type="Pfam" id="PF13456"/>
    </source>
</evidence>
<accession>A0ABQ7N1H2</accession>
<feature type="transmembrane region" description="Helical" evidence="1">
    <location>
        <begin position="106"/>
        <end position="127"/>
    </location>
</feature>
<keyword evidence="1" id="KW-1133">Transmembrane helix</keyword>